<sequence>MKRILAILLVLAMVLGFGACGKSTNLNTEPDTLVYGSRDYTRINPAMDEHGEINALIFNGLTAHNGENKVVPSLAKSWEFDTASNTYTFHLEEGVKWQDGEPFTAEDVKFTIEAIMDPENASENAPNYEDVQKITVVDQNTITFQLDAPNVAFLDYMTMAILPKHLLEGQDMQESDFFRNPVGTGPYKIENWTEGQAITLVKNTDYFKGTPHIGKVIFKIVDDDNAKAIQMESGELDLALLTPKDAKAFQGKEGFTVYDLKTADYRGIMYNFANSYWQKNKDIIPAINYGIDRQAIIDAVLLGQGMTAYGPLQRNIYNNPSVEHYDYSPEKAKALLEAAGCKKGDDGFYYRNNEKLGFVISVGAGDQVRVDIAQAAAQQLKEIGIDVTVDIPEKVDWDGQMAYLIGWGSPFDADDHTYKIFGTDKGANYSSYSNPLVDQYLVEARQSDDPMARKAAYDAFQTALASDPAYTFICYIDANYVANNTVQGISPDTVMGHHGVGIFWNIADWTLAE</sequence>
<protein>
    <submittedName>
        <fullName evidence="5">Peptide/nickel transport system substrate-binding protein</fullName>
    </submittedName>
</protein>
<dbReference type="GO" id="GO:1904680">
    <property type="term" value="F:peptide transmembrane transporter activity"/>
    <property type="evidence" value="ECO:0007669"/>
    <property type="project" value="TreeGrafter"/>
</dbReference>
<keyword evidence="3" id="KW-0732">Signal</keyword>
<dbReference type="PIRSF" id="PIRSF002741">
    <property type="entry name" value="MppA"/>
    <property type="match status" value="1"/>
</dbReference>
<dbReference type="RefSeq" id="WP_090304149.1">
    <property type="nucleotide sequence ID" value="NZ_FNRK01000001.1"/>
</dbReference>
<evidence type="ECO:0000256" key="3">
    <source>
        <dbReference type="ARBA" id="ARBA00022729"/>
    </source>
</evidence>
<dbReference type="EMBL" id="FNRK01000001">
    <property type="protein sequence ID" value="SDZ91904.1"/>
    <property type="molecule type" value="Genomic_DNA"/>
</dbReference>
<dbReference type="PROSITE" id="PS51257">
    <property type="entry name" value="PROKAR_LIPOPROTEIN"/>
    <property type="match status" value="1"/>
</dbReference>
<evidence type="ECO:0000313" key="6">
    <source>
        <dbReference type="Proteomes" id="UP000199394"/>
    </source>
</evidence>
<comment type="similarity">
    <text evidence="1">Belongs to the bacterial solute-binding protein 5 family.</text>
</comment>
<name>A0A1H3WZQ5_9FIRM</name>
<evidence type="ECO:0000313" key="5">
    <source>
        <dbReference type="EMBL" id="SDZ91904.1"/>
    </source>
</evidence>
<evidence type="ECO:0000259" key="4">
    <source>
        <dbReference type="Pfam" id="PF00496"/>
    </source>
</evidence>
<dbReference type="CDD" id="cd08518">
    <property type="entry name" value="PBP2_NikA_DppA_OppA_like_19"/>
    <property type="match status" value="1"/>
</dbReference>
<dbReference type="PANTHER" id="PTHR30290">
    <property type="entry name" value="PERIPLASMIC BINDING COMPONENT OF ABC TRANSPORTER"/>
    <property type="match status" value="1"/>
</dbReference>
<feature type="domain" description="Solute-binding protein family 5" evidence="4">
    <location>
        <begin position="69"/>
        <end position="425"/>
    </location>
</feature>
<dbReference type="InterPro" id="IPR000914">
    <property type="entry name" value="SBP_5_dom"/>
</dbReference>
<keyword evidence="6" id="KW-1185">Reference proteome</keyword>
<reference evidence="5 6" key="1">
    <citation type="submission" date="2016-10" db="EMBL/GenBank/DDBJ databases">
        <authorList>
            <person name="de Groot N.N."/>
        </authorList>
    </citation>
    <scope>NUCLEOTIDE SEQUENCE [LARGE SCALE GENOMIC DNA]</scope>
    <source>
        <strain evidence="5 6">SR12</strain>
    </source>
</reference>
<dbReference type="InterPro" id="IPR030678">
    <property type="entry name" value="Peptide/Ni-bd"/>
</dbReference>
<accession>A0A1H3WZQ5</accession>
<dbReference type="AlphaFoldDB" id="A0A1H3WZQ5"/>
<dbReference type="GO" id="GO:0015833">
    <property type="term" value="P:peptide transport"/>
    <property type="evidence" value="ECO:0007669"/>
    <property type="project" value="TreeGrafter"/>
</dbReference>
<dbReference type="GO" id="GO:0042597">
    <property type="term" value="C:periplasmic space"/>
    <property type="evidence" value="ECO:0007669"/>
    <property type="project" value="UniProtKB-ARBA"/>
</dbReference>
<dbReference type="Gene3D" id="3.40.190.10">
    <property type="entry name" value="Periplasmic binding protein-like II"/>
    <property type="match status" value="1"/>
</dbReference>
<evidence type="ECO:0000256" key="2">
    <source>
        <dbReference type="ARBA" id="ARBA00022448"/>
    </source>
</evidence>
<dbReference type="PANTHER" id="PTHR30290:SF9">
    <property type="entry name" value="OLIGOPEPTIDE-BINDING PROTEIN APPA"/>
    <property type="match status" value="1"/>
</dbReference>
<keyword evidence="2" id="KW-0813">Transport</keyword>
<dbReference type="GO" id="GO:0043190">
    <property type="term" value="C:ATP-binding cassette (ABC) transporter complex"/>
    <property type="evidence" value="ECO:0007669"/>
    <property type="project" value="InterPro"/>
</dbReference>
<dbReference type="Pfam" id="PF00496">
    <property type="entry name" value="SBP_bac_5"/>
    <property type="match status" value="1"/>
</dbReference>
<dbReference type="InterPro" id="IPR039424">
    <property type="entry name" value="SBP_5"/>
</dbReference>
<dbReference type="SUPFAM" id="SSF53850">
    <property type="entry name" value="Periplasmic binding protein-like II"/>
    <property type="match status" value="1"/>
</dbReference>
<dbReference type="Gene3D" id="3.10.105.10">
    <property type="entry name" value="Dipeptide-binding Protein, Domain 3"/>
    <property type="match status" value="1"/>
</dbReference>
<dbReference type="Proteomes" id="UP000199394">
    <property type="component" value="Unassembled WGS sequence"/>
</dbReference>
<gene>
    <name evidence="5" type="ORF">SAMN04515656_101135</name>
</gene>
<proteinExistence type="inferred from homology"/>
<organism evidence="5 6">
    <name type="scientific">Eubacterium aggregans</name>
    <dbReference type="NCBI Taxonomy" id="81409"/>
    <lineage>
        <taxon>Bacteria</taxon>
        <taxon>Bacillati</taxon>
        <taxon>Bacillota</taxon>
        <taxon>Clostridia</taxon>
        <taxon>Eubacteriales</taxon>
        <taxon>Eubacteriaceae</taxon>
        <taxon>Eubacterium</taxon>
    </lineage>
</organism>
<dbReference type="OrthoDB" id="239741at2"/>
<dbReference type="Gene3D" id="3.90.76.10">
    <property type="entry name" value="Dipeptide-binding Protein, Domain 1"/>
    <property type="match status" value="1"/>
</dbReference>
<evidence type="ECO:0000256" key="1">
    <source>
        <dbReference type="ARBA" id="ARBA00005695"/>
    </source>
</evidence>
<dbReference type="STRING" id="81409.SAMN04515656_101135"/>